<dbReference type="Pfam" id="PF04909">
    <property type="entry name" value="Amidohydro_2"/>
    <property type="match status" value="1"/>
</dbReference>
<proteinExistence type="predicted"/>
<gene>
    <name evidence="3" type="ORF">GCM10025881_13240</name>
</gene>
<dbReference type="PANTHER" id="PTHR21240">
    <property type="entry name" value="2-AMINO-3-CARBOXYLMUCONATE-6-SEMIALDEHYDE DECARBOXYLASE"/>
    <property type="match status" value="1"/>
</dbReference>
<dbReference type="SUPFAM" id="SSF51556">
    <property type="entry name" value="Metallo-dependent hydrolases"/>
    <property type="match status" value="1"/>
</dbReference>
<evidence type="ECO:0000313" key="3">
    <source>
        <dbReference type="EMBL" id="GMA94500.1"/>
    </source>
</evidence>
<protein>
    <recommendedName>
        <fullName evidence="2">Amidohydrolase-related domain-containing protein</fullName>
    </recommendedName>
</protein>
<dbReference type="PANTHER" id="PTHR21240:SF28">
    <property type="entry name" value="ISO-OROTATE DECARBOXYLASE (EUROFUNG)"/>
    <property type="match status" value="1"/>
</dbReference>
<name>A0ABQ6K1M6_9MICO</name>
<dbReference type="InterPro" id="IPR032466">
    <property type="entry name" value="Metal_Hydrolase"/>
</dbReference>
<accession>A0ABQ6K1M6</accession>
<comment type="caution">
    <text evidence="3">The sequence shown here is derived from an EMBL/GenBank/DDBJ whole genome shotgun (WGS) entry which is preliminary data.</text>
</comment>
<evidence type="ECO:0000313" key="4">
    <source>
        <dbReference type="Proteomes" id="UP001157034"/>
    </source>
</evidence>
<organism evidence="3 4">
    <name type="scientific">Pseudolysinimonas kribbensis</name>
    <dbReference type="NCBI Taxonomy" id="433641"/>
    <lineage>
        <taxon>Bacteria</taxon>
        <taxon>Bacillati</taxon>
        <taxon>Actinomycetota</taxon>
        <taxon>Actinomycetes</taxon>
        <taxon>Micrococcales</taxon>
        <taxon>Microbacteriaceae</taxon>
        <taxon>Pseudolysinimonas</taxon>
    </lineage>
</organism>
<evidence type="ECO:0000259" key="2">
    <source>
        <dbReference type="Pfam" id="PF04909"/>
    </source>
</evidence>
<dbReference type="InterPro" id="IPR032465">
    <property type="entry name" value="ACMSD"/>
</dbReference>
<sequence length="374" mass="41578">MGDLPSDTNGGGRRRGERIVDVEGLGELRLRDFRPRPTVRLAEHEVPRSSTPAVDAHNHLGRWHDGRWRVADVPALVDLMDAANVATIVNLDGCWVDELEANLDRYDRAFPGRFVSYARVDWRETTTPGWPDRIAASLADSAARGATGVKLWKDIGLRLRDERGELFFLDDPRLEPMWAAIAEAGLPVTVHTADPAAFFEPLDERNERLEELLRHPDWRFMGPGFPPLARLLDALEGAVAANPGVTIVGAHVGCIAEDLDWVDRMLTAYPNFAVDTAARIAELGRQPRRTRRLIEDHPGRVVLGTDVSPPTAEDYAIYFRFLETADEYFPYDAEDPPGNGRWRISALDLSPELAAGVAGDNARALIPALHHRDT</sequence>
<keyword evidence="1" id="KW-0456">Lyase</keyword>
<keyword evidence="4" id="KW-1185">Reference proteome</keyword>
<dbReference type="EMBL" id="BSVB01000001">
    <property type="protein sequence ID" value="GMA94500.1"/>
    <property type="molecule type" value="Genomic_DNA"/>
</dbReference>
<dbReference type="Proteomes" id="UP001157034">
    <property type="component" value="Unassembled WGS sequence"/>
</dbReference>
<dbReference type="Gene3D" id="3.20.20.140">
    <property type="entry name" value="Metal-dependent hydrolases"/>
    <property type="match status" value="1"/>
</dbReference>
<reference evidence="4" key="1">
    <citation type="journal article" date="2019" name="Int. J. Syst. Evol. Microbiol.">
        <title>The Global Catalogue of Microorganisms (GCM) 10K type strain sequencing project: providing services to taxonomists for standard genome sequencing and annotation.</title>
        <authorList>
            <consortium name="The Broad Institute Genomics Platform"/>
            <consortium name="The Broad Institute Genome Sequencing Center for Infectious Disease"/>
            <person name="Wu L."/>
            <person name="Ma J."/>
        </authorList>
    </citation>
    <scope>NUCLEOTIDE SEQUENCE [LARGE SCALE GENOMIC DNA]</scope>
    <source>
        <strain evidence="4">NBRC 108894</strain>
    </source>
</reference>
<dbReference type="InterPro" id="IPR006680">
    <property type="entry name" value="Amidohydro-rel"/>
</dbReference>
<evidence type="ECO:0000256" key="1">
    <source>
        <dbReference type="ARBA" id="ARBA00023239"/>
    </source>
</evidence>
<feature type="domain" description="Amidohydrolase-related" evidence="2">
    <location>
        <begin position="127"/>
        <end position="366"/>
    </location>
</feature>